<protein>
    <submittedName>
        <fullName evidence="14">DUF1211 domain-containing protein</fullName>
    </submittedName>
</protein>
<dbReference type="EMBL" id="JACWMS010000002">
    <property type="protein sequence ID" value="MBD1319535.1"/>
    <property type="molecule type" value="Genomic_DNA"/>
</dbReference>
<dbReference type="RefSeq" id="WP_190266455.1">
    <property type="nucleotide sequence ID" value="NZ_BAABAD010000005.1"/>
</dbReference>
<evidence type="ECO:0000256" key="7">
    <source>
        <dbReference type="ARBA" id="ARBA00022958"/>
    </source>
</evidence>
<dbReference type="Proteomes" id="UP000602395">
    <property type="component" value="Unassembled WGS sequence"/>
</dbReference>
<feature type="transmembrane region" description="Helical" evidence="13">
    <location>
        <begin position="121"/>
        <end position="142"/>
    </location>
</feature>
<evidence type="ECO:0000256" key="13">
    <source>
        <dbReference type="SAM" id="Phobius"/>
    </source>
</evidence>
<keyword evidence="3" id="KW-0813">Transport</keyword>
<keyword evidence="15" id="KW-1185">Reference proteome</keyword>
<keyword evidence="6" id="KW-0631">Potassium channel</keyword>
<keyword evidence="9" id="KW-0406">Ion transport</keyword>
<evidence type="ECO:0000256" key="5">
    <source>
        <dbReference type="ARBA" id="ARBA00022692"/>
    </source>
</evidence>
<comment type="catalytic activity">
    <reaction evidence="12">
        <text>K(+)(in) = K(+)(out)</text>
        <dbReference type="Rhea" id="RHEA:29463"/>
        <dbReference type="ChEBI" id="CHEBI:29103"/>
    </reaction>
</comment>
<organism evidence="14 15">
    <name type="scientific">Gordonia hankookensis</name>
    <dbReference type="NCBI Taxonomy" id="589403"/>
    <lineage>
        <taxon>Bacteria</taxon>
        <taxon>Bacillati</taxon>
        <taxon>Actinomycetota</taxon>
        <taxon>Actinomycetes</taxon>
        <taxon>Mycobacteriales</taxon>
        <taxon>Gordoniaceae</taxon>
        <taxon>Gordonia</taxon>
    </lineage>
</organism>
<evidence type="ECO:0000256" key="2">
    <source>
        <dbReference type="ARBA" id="ARBA00006920"/>
    </source>
</evidence>
<evidence type="ECO:0000256" key="12">
    <source>
        <dbReference type="ARBA" id="ARBA00034430"/>
    </source>
</evidence>
<keyword evidence="5 13" id="KW-0812">Transmembrane</keyword>
<feature type="transmembrane region" description="Helical" evidence="13">
    <location>
        <begin position="55"/>
        <end position="73"/>
    </location>
</feature>
<sequence length="214" mass="24483">MADHESRRTEEGFRRLIAFSDAVVAIALTLLVLPLADIAREVTQDTTVGDVFSEYLPEIISFAISFIVIWVLWRNHHRIMEHFRIYDRVLFELHFVWLLTIVVLPFATAMLDNRHIERANAVYMGVLAVSILSLVTMTGWGARHRDLLEPGEDIEPWLEQRSGTGTFLLLVVAMVVAIIYPATDVWPLLLLFLSGPVEKLLARLRHRGAEKSRR</sequence>
<comment type="subcellular location">
    <subcellularLocation>
        <location evidence="1">Membrane</location>
        <topology evidence="1">Multi-pass membrane protein</topology>
    </subcellularLocation>
</comment>
<name>A0ABR7W9P7_9ACTN</name>
<comment type="similarity">
    <text evidence="2">Belongs to the TMEM175 family.</text>
</comment>
<evidence type="ECO:0000256" key="10">
    <source>
        <dbReference type="ARBA" id="ARBA00023136"/>
    </source>
</evidence>
<comment type="caution">
    <text evidence="14">The sequence shown here is derived from an EMBL/GenBank/DDBJ whole genome shotgun (WGS) entry which is preliminary data.</text>
</comment>
<evidence type="ECO:0000256" key="1">
    <source>
        <dbReference type="ARBA" id="ARBA00004141"/>
    </source>
</evidence>
<reference evidence="14 15" key="1">
    <citation type="submission" date="2020-09" db="EMBL/GenBank/DDBJ databases">
        <title>Novel species in genus Gordonia.</title>
        <authorList>
            <person name="Zhang G."/>
        </authorList>
    </citation>
    <scope>NUCLEOTIDE SEQUENCE [LARGE SCALE GENOMIC DNA]</scope>
    <source>
        <strain evidence="14 15">ON-33</strain>
    </source>
</reference>
<proteinExistence type="inferred from homology"/>
<feature type="transmembrane region" description="Helical" evidence="13">
    <location>
        <begin position="85"/>
        <end position="109"/>
    </location>
</feature>
<gene>
    <name evidence="14" type="ORF">IDF66_08040</name>
</gene>
<evidence type="ECO:0000256" key="11">
    <source>
        <dbReference type="ARBA" id="ARBA00023303"/>
    </source>
</evidence>
<keyword evidence="7" id="KW-0630">Potassium</keyword>
<keyword evidence="11" id="KW-0407">Ion channel</keyword>
<evidence type="ECO:0000256" key="4">
    <source>
        <dbReference type="ARBA" id="ARBA00022538"/>
    </source>
</evidence>
<keyword evidence="8 13" id="KW-1133">Transmembrane helix</keyword>
<dbReference type="InterPro" id="IPR010617">
    <property type="entry name" value="TMEM175-like"/>
</dbReference>
<keyword evidence="4" id="KW-0633">Potassium transport</keyword>
<keyword evidence="10 13" id="KW-0472">Membrane</keyword>
<evidence type="ECO:0000313" key="14">
    <source>
        <dbReference type="EMBL" id="MBD1319535.1"/>
    </source>
</evidence>
<evidence type="ECO:0000256" key="6">
    <source>
        <dbReference type="ARBA" id="ARBA00022826"/>
    </source>
</evidence>
<dbReference type="PANTHER" id="PTHR31462">
    <property type="entry name" value="ENDOSOMAL/LYSOSOMAL POTASSIUM CHANNEL TMEM175"/>
    <property type="match status" value="1"/>
</dbReference>
<dbReference type="PANTHER" id="PTHR31462:SF5">
    <property type="entry name" value="ENDOSOMAL_LYSOSOMAL PROTON CHANNEL TMEM175"/>
    <property type="match status" value="1"/>
</dbReference>
<dbReference type="Pfam" id="PF06736">
    <property type="entry name" value="TMEM175"/>
    <property type="match status" value="1"/>
</dbReference>
<feature type="transmembrane region" description="Helical" evidence="13">
    <location>
        <begin position="16"/>
        <end position="35"/>
    </location>
</feature>
<evidence type="ECO:0000256" key="3">
    <source>
        <dbReference type="ARBA" id="ARBA00022448"/>
    </source>
</evidence>
<feature type="transmembrane region" description="Helical" evidence="13">
    <location>
        <begin position="163"/>
        <end position="180"/>
    </location>
</feature>
<evidence type="ECO:0000256" key="8">
    <source>
        <dbReference type="ARBA" id="ARBA00022989"/>
    </source>
</evidence>
<evidence type="ECO:0000313" key="15">
    <source>
        <dbReference type="Proteomes" id="UP000602395"/>
    </source>
</evidence>
<accession>A0ABR7W9P7</accession>
<evidence type="ECO:0000256" key="9">
    <source>
        <dbReference type="ARBA" id="ARBA00023065"/>
    </source>
</evidence>